<evidence type="ECO:0000313" key="2">
    <source>
        <dbReference type="EMBL" id="CAJ0607607.1"/>
    </source>
</evidence>
<accession>A0AA36HBK9</accession>
<feature type="chain" id="PRO_5041281448" evidence="1">
    <location>
        <begin position="19"/>
        <end position="101"/>
    </location>
</feature>
<comment type="caution">
    <text evidence="2">The sequence shown here is derived from an EMBL/GenBank/DDBJ whole genome shotgun (WGS) entry which is preliminary data.</text>
</comment>
<dbReference type="Proteomes" id="UP001176961">
    <property type="component" value="Unassembled WGS sequence"/>
</dbReference>
<sequence length="101" mass="11904">MKLLPILLLLSISAITSSDIFALIHAYCAEVCPCFEKLHPDKKIAYKEIEENCKKDIKEVQNYCAEFMKLDEIKRKSFQKYLETLTWNEACNEYCKIEELF</sequence>
<gene>
    <name evidence="2" type="ORF">CYNAS_LOCUS19590</name>
</gene>
<dbReference type="AlphaFoldDB" id="A0AA36HBK9"/>
<proteinExistence type="predicted"/>
<evidence type="ECO:0000313" key="3">
    <source>
        <dbReference type="Proteomes" id="UP001176961"/>
    </source>
</evidence>
<evidence type="ECO:0000256" key="1">
    <source>
        <dbReference type="SAM" id="SignalP"/>
    </source>
</evidence>
<dbReference type="EMBL" id="CATQJL010000316">
    <property type="protein sequence ID" value="CAJ0607607.1"/>
    <property type="molecule type" value="Genomic_DNA"/>
</dbReference>
<keyword evidence="1" id="KW-0732">Signal</keyword>
<protein>
    <submittedName>
        <fullName evidence="2">Uncharacterized protein</fullName>
    </submittedName>
</protein>
<organism evidence="2 3">
    <name type="scientific">Cylicocyclus nassatus</name>
    <name type="common">Nematode worm</name>
    <dbReference type="NCBI Taxonomy" id="53992"/>
    <lineage>
        <taxon>Eukaryota</taxon>
        <taxon>Metazoa</taxon>
        <taxon>Ecdysozoa</taxon>
        <taxon>Nematoda</taxon>
        <taxon>Chromadorea</taxon>
        <taxon>Rhabditida</taxon>
        <taxon>Rhabditina</taxon>
        <taxon>Rhabditomorpha</taxon>
        <taxon>Strongyloidea</taxon>
        <taxon>Strongylidae</taxon>
        <taxon>Cylicocyclus</taxon>
    </lineage>
</organism>
<reference evidence="2" key="1">
    <citation type="submission" date="2023-07" db="EMBL/GenBank/DDBJ databases">
        <authorList>
            <consortium name="CYATHOMIX"/>
        </authorList>
    </citation>
    <scope>NUCLEOTIDE SEQUENCE</scope>
    <source>
        <strain evidence="2">N/A</strain>
    </source>
</reference>
<keyword evidence="3" id="KW-1185">Reference proteome</keyword>
<name>A0AA36HBK9_CYLNA</name>
<feature type="signal peptide" evidence="1">
    <location>
        <begin position="1"/>
        <end position="18"/>
    </location>
</feature>